<protein>
    <submittedName>
        <fullName evidence="1">Uncharacterized protein</fullName>
    </submittedName>
</protein>
<evidence type="ECO:0000313" key="2">
    <source>
        <dbReference type="Proteomes" id="UP000179797"/>
    </source>
</evidence>
<dbReference type="AlphaFoldDB" id="A0A1S1YYK7"/>
<name>A0A1S1YYK7_FLAPC</name>
<accession>A0A1S1YYK7</accession>
<proteinExistence type="predicted"/>
<dbReference type="EMBL" id="JRYR02000001">
    <property type="protein sequence ID" value="OHX66096.1"/>
    <property type="molecule type" value="Genomic_DNA"/>
</dbReference>
<dbReference type="RefSeq" id="WP_044218641.1">
    <property type="nucleotide sequence ID" value="NZ_JRYR02000001.1"/>
</dbReference>
<evidence type="ECO:0000313" key="1">
    <source>
        <dbReference type="EMBL" id="OHX66096.1"/>
    </source>
</evidence>
<keyword evidence="2" id="KW-1185">Reference proteome</keyword>
<reference evidence="1 2" key="1">
    <citation type="journal article" date="2012" name="Int. J. Syst. Evol. Microbiol.">
        <title>Flammeovirga pacifica sp. nov., isolated from deep-sea sediment.</title>
        <authorList>
            <person name="Xu H."/>
            <person name="Fu Y."/>
            <person name="Yang N."/>
            <person name="Ding Z."/>
            <person name="Lai Q."/>
            <person name="Zeng R."/>
        </authorList>
    </citation>
    <scope>NUCLEOTIDE SEQUENCE [LARGE SCALE GENOMIC DNA]</scope>
    <source>
        <strain evidence="2">DSM 24597 / LMG 26175 / WPAGA1</strain>
    </source>
</reference>
<dbReference type="Proteomes" id="UP000179797">
    <property type="component" value="Unassembled WGS sequence"/>
</dbReference>
<dbReference type="OrthoDB" id="981800at2"/>
<gene>
    <name evidence="1" type="ORF">NH26_06905</name>
</gene>
<organism evidence="1 2">
    <name type="scientific">Flammeovirga pacifica</name>
    <dbReference type="NCBI Taxonomy" id="915059"/>
    <lineage>
        <taxon>Bacteria</taxon>
        <taxon>Pseudomonadati</taxon>
        <taxon>Bacteroidota</taxon>
        <taxon>Cytophagia</taxon>
        <taxon>Cytophagales</taxon>
        <taxon>Flammeovirgaceae</taxon>
        <taxon>Flammeovirga</taxon>
    </lineage>
</organism>
<sequence length="75" mass="8757">MAKKEPFQLTLDECYQVLKNQFVTNSEQVKYRNLTMLQAEKLLGLRGKSDYSVPKFYGNTLLEKIRSEIDKRLVG</sequence>
<comment type="caution">
    <text evidence="1">The sequence shown here is derived from an EMBL/GenBank/DDBJ whole genome shotgun (WGS) entry which is preliminary data.</text>
</comment>